<feature type="transmembrane region" description="Helical" evidence="1">
    <location>
        <begin position="49"/>
        <end position="70"/>
    </location>
</feature>
<organism evidence="2 3">
    <name type="scientific">Acidianus manzaensis</name>
    <dbReference type="NCBI Taxonomy" id="282676"/>
    <lineage>
        <taxon>Archaea</taxon>
        <taxon>Thermoproteota</taxon>
        <taxon>Thermoprotei</taxon>
        <taxon>Sulfolobales</taxon>
        <taxon>Sulfolobaceae</taxon>
        <taxon>Acidianus</taxon>
    </lineage>
</organism>
<gene>
    <name evidence="2" type="ORF">B6F84_05605</name>
</gene>
<keyword evidence="1" id="KW-0472">Membrane</keyword>
<name>A0A1W6JZA0_9CREN</name>
<sequence>MNKVIVYISAVLVIIGIILMIAGTRTVTFAEEHFAINGMYETEGSTTNYFWNFFGLAIFLFGIGGFLSYFELNKGINNKKGGING</sequence>
<reference evidence="2 3" key="1">
    <citation type="submission" date="2017-03" db="EMBL/GenBank/DDBJ databases">
        <title>Sulfur activation and transportation mechanism of thermophilic Archaea Acidianus manzaensis YN-25.</title>
        <authorList>
            <person name="Ma Y."/>
            <person name="Yang Y."/>
            <person name="Xia J."/>
        </authorList>
    </citation>
    <scope>NUCLEOTIDE SEQUENCE [LARGE SCALE GENOMIC DNA]</scope>
    <source>
        <strain evidence="2 3">YN-25</strain>
    </source>
</reference>
<feature type="transmembrane region" description="Helical" evidence="1">
    <location>
        <begin position="7"/>
        <end position="29"/>
    </location>
</feature>
<evidence type="ECO:0000313" key="3">
    <source>
        <dbReference type="Proteomes" id="UP000193404"/>
    </source>
</evidence>
<accession>A0A1W6JZA0</accession>
<dbReference type="KEGG" id="aman:B6F84_05605"/>
<dbReference type="AlphaFoldDB" id="A0A1W6JZA0"/>
<evidence type="ECO:0000256" key="1">
    <source>
        <dbReference type="SAM" id="Phobius"/>
    </source>
</evidence>
<dbReference type="GeneID" id="41590375"/>
<proteinExistence type="predicted"/>
<dbReference type="Proteomes" id="UP000193404">
    <property type="component" value="Chromosome"/>
</dbReference>
<keyword evidence="1" id="KW-1133">Transmembrane helix</keyword>
<keyword evidence="1" id="KW-0812">Transmembrane</keyword>
<dbReference type="RefSeq" id="WP_148691332.1">
    <property type="nucleotide sequence ID" value="NZ_CP020477.1"/>
</dbReference>
<keyword evidence="3" id="KW-1185">Reference proteome</keyword>
<protein>
    <submittedName>
        <fullName evidence="2">Uncharacterized protein</fullName>
    </submittedName>
</protein>
<evidence type="ECO:0000313" key="2">
    <source>
        <dbReference type="EMBL" id="ARM75562.1"/>
    </source>
</evidence>
<dbReference type="EMBL" id="CP020477">
    <property type="protein sequence ID" value="ARM75562.1"/>
    <property type="molecule type" value="Genomic_DNA"/>
</dbReference>
<dbReference type="STRING" id="282676.B6F84_05605"/>